<keyword evidence="7 8" id="KW-0472">Membrane</keyword>
<comment type="caution">
    <text evidence="10">The sequence shown here is derived from an EMBL/GenBank/DDBJ whole genome shotgun (WGS) entry which is preliminary data.</text>
</comment>
<dbReference type="NCBIfam" id="TIGR00688">
    <property type="entry name" value="rarD"/>
    <property type="match status" value="1"/>
</dbReference>
<name>G9YFZ0_9FIRM</name>
<dbReference type="Proteomes" id="UP000005481">
    <property type="component" value="Unassembled WGS sequence"/>
</dbReference>
<dbReference type="EMBL" id="AGCJ01000018">
    <property type="protein sequence ID" value="EHM42420.1"/>
    <property type="molecule type" value="Genomic_DNA"/>
</dbReference>
<evidence type="ECO:0000256" key="8">
    <source>
        <dbReference type="SAM" id="Phobius"/>
    </source>
</evidence>
<feature type="domain" description="EamA" evidence="9">
    <location>
        <begin position="4"/>
        <end position="98"/>
    </location>
</feature>
<feature type="transmembrane region" description="Helical" evidence="8">
    <location>
        <begin position="27"/>
        <end position="46"/>
    </location>
</feature>
<dbReference type="AlphaFoldDB" id="G9YFZ0"/>
<evidence type="ECO:0000259" key="9">
    <source>
        <dbReference type="Pfam" id="PF00892"/>
    </source>
</evidence>
<feature type="transmembrane region" description="Helical" evidence="8">
    <location>
        <begin position="164"/>
        <end position="184"/>
    </location>
</feature>
<evidence type="ECO:0000256" key="1">
    <source>
        <dbReference type="ARBA" id="ARBA00004651"/>
    </source>
</evidence>
<dbReference type="PATRIC" id="fig|861450.3.peg.529"/>
<protein>
    <submittedName>
        <fullName evidence="10">Protein RarD</fullName>
    </submittedName>
</protein>
<evidence type="ECO:0000256" key="5">
    <source>
        <dbReference type="ARBA" id="ARBA00022692"/>
    </source>
</evidence>
<proteinExistence type="inferred from homology"/>
<feature type="transmembrane region" description="Helical" evidence="8">
    <location>
        <begin position="105"/>
        <end position="121"/>
    </location>
</feature>
<dbReference type="HOGENOM" id="CLU_054508_1_0_9"/>
<feature type="transmembrane region" description="Helical" evidence="8">
    <location>
        <begin position="191"/>
        <end position="212"/>
    </location>
</feature>
<dbReference type="PANTHER" id="PTHR22911:SF137">
    <property type="entry name" value="SOLUTE CARRIER FAMILY 35 MEMBER G2-RELATED"/>
    <property type="match status" value="1"/>
</dbReference>
<reference evidence="10 11" key="1">
    <citation type="submission" date="2011-08" db="EMBL/GenBank/DDBJ databases">
        <authorList>
            <person name="Weinstock G."/>
            <person name="Sodergren E."/>
            <person name="Clifton S."/>
            <person name="Fulton L."/>
            <person name="Fulton B."/>
            <person name="Courtney L."/>
            <person name="Fronick C."/>
            <person name="Harrison M."/>
            <person name="Strong C."/>
            <person name="Farmer C."/>
            <person name="Delahaunty K."/>
            <person name="Markovic C."/>
            <person name="Hall O."/>
            <person name="Minx P."/>
            <person name="Tomlinson C."/>
            <person name="Mitreva M."/>
            <person name="Hou S."/>
            <person name="Chen J."/>
            <person name="Wollam A."/>
            <person name="Pepin K.H."/>
            <person name="Johnson M."/>
            <person name="Bhonagiri V."/>
            <person name="Zhang X."/>
            <person name="Suruliraj S."/>
            <person name="Warren W."/>
            <person name="Chinwalla A."/>
            <person name="Mardis E.R."/>
            <person name="Wilson R.K."/>
        </authorList>
    </citation>
    <scope>NUCLEOTIDE SEQUENCE [LARGE SCALE GENOMIC DNA]</scope>
    <source>
        <strain evidence="10 11">F0357</strain>
    </source>
</reference>
<evidence type="ECO:0000313" key="11">
    <source>
        <dbReference type="Proteomes" id="UP000005481"/>
    </source>
</evidence>
<evidence type="ECO:0000256" key="2">
    <source>
        <dbReference type="ARBA" id="ARBA00007362"/>
    </source>
</evidence>
<keyword evidence="5 8" id="KW-0812">Transmembrane</keyword>
<evidence type="ECO:0000256" key="3">
    <source>
        <dbReference type="ARBA" id="ARBA00022448"/>
    </source>
</evidence>
<dbReference type="Pfam" id="PF00892">
    <property type="entry name" value="EamA"/>
    <property type="match status" value="1"/>
</dbReference>
<dbReference type="eggNOG" id="COG2962">
    <property type="taxonomic scope" value="Bacteria"/>
</dbReference>
<feature type="transmembrane region" description="Helical" evidence="8">
    <location>
        <begin position="58"/>
        <end position="75"/>
    </location>
</feature>
<dbReference type="InterPro" id="IPR000620">
    <property type="entry name" value="EamA_dom"/>
</dbReference>
<gene>
    <name evidence="10" type="ORF">HMPREF0080_00553</name>
</gene>
<dbReference type="Gene3D" id="1.10.3730.20">
    <property type="match status" value="1"/>
</dbReference>
<dbReference type="STRING" id="861450.HMPREF0080_00553"/>
<feature type="transmembrane region" description="Helical" evidence="8">
    <location>
        <begin position="224"/>
        <end position="243"/>
    </location>
</feature>
<evidence type="ECO:0000256" key="7">
    <source>
        <dbReference type="ARBA" id="ARBA00023136"/>
    </source>
</evidence>
<keyword evidence="11" id="KW-1185">Reference proteome</keyword>
<dbReference type="SUPFAM" id="SSF103481">
    <property type="entry name" value="Multidrug resistance efflux transporter EmrE"/>
    <property type="match status" value="2"/>
</dbReference>
<comment type="subcellular location">
    <subcellularLocation>
        <location evidence="1">Cell membrane</location>
        <topology evidence="1">Multi-pass membrane protein</topology>
    </subcellularLocation>
</comment>
<keyword evidence="6 8" id="KW-1133">Transmembrane helix</keyword>
<sequence length="256" mass="28539">MIFVLIFTSRKQLTTDLHFLAQDKKRIGFLILAALLITANWLIYIWAVTHGHVIDTSIGYYLNPLISVLLGVVCFSEKLSMPKQISVVLAGIGIALMTWQSGHFPWIALLVSGTFALYGAVKKGLHLNPVSSITLETFIVLAPSIFYIYNLSQNGRGHFPFGDVTTALLLLGAGIVTAVPLLLFSYGANELPLNVLGFTQYISPTLAFFWGIFFFREPFSADNLMSLSLIWVSLIIFSLGERLQTQTSRYKQRTRI</sequence>
<keyword evidence="3" id="KW-0813">Transport</keyword>
<organism evidence="10 11">
    <name type="scientific">Anaeroglobus geminatus F0357</name>
    <dbReference type="NCBI Taxonomy" id="861450"/>
    <lineage>
        <taxon>Bacteria</taxon>
        <taxon>Bacillati</taxon>
        <taxon>Bacillota</taxon>
        <taxon>Negativicutes</taxon>
        <taxon>Veillonellales</taxon>
        <taxon>Veillonellaceae</taxon>
        <taxon>Anaeroglobus</taxon>
    </lineage>
</organism>
<evidence type="ECO:0000256" key="6">
    <source>
        <dbReference type="ARBA" id="ARBA00022989"/>
    </source>
</evidence>
<feature type="transmembrane region" description="Helical" evidence="8">
    <location>
        <begin position="133"/>
        <end position="152"/>
    </location>
</feature>
<comment type="similarity">
    <text evidence="2">Belongs to the EamA transporter family.</text>
</comment>
<feature type="transmembrane region" description="Helical" evidence="8">
    <location>
        <begin position="82"/>
        <end position="99"/>
    </location>
</feature>
<evidence type="ECO:0000256" key="4">
    <source>
        <dbReference type="ARBA" id="ARBA00022475"/>
    </source>
</evidence>
<dbReference type="GO" id="GO:0005886">
    <property type="term" value="C:plasma membrane"/>
    <property type="evidence" value="ECO:0007669"/>
    <property type="project" value="UniProtKB-SubCell"/>
</dbReference>
<dbReference type="PANTHER" id="PTHR22911">
    <property type="entry name" value="ACYL-MALONYL CONDENSING ENZYME-RELATED"/>
    <property type="match status" value="1"/>
</dbReference>
<dbReference type="InterPro" id="IPR004626">
    <property type="entry name" value="RarD"/>
</dbReference>
<evidence type="ECO:0000313" key="10">
    <source>
        <dbReference type="EMBL" id="EHM42420.1"/>
    </source>
</evidence>
<dbReference type="InterPro" id="IPR037185">
    <property type="entry name" value="EmrE-like"/>
</dbReference>
<keyword evidence="4" id="KW-1003">Cell membrane</keyword>
<accession>G9YFZ0</accession>